<dbReference type="Pfam" id="PF24082">
    <property type="entry name" value="SPEF2_C"/>
    <property type="match status" value="1"/>
</dbReference>
<reference evidence="3" key="1">
    <citation type="submission" date="2018-10" db="EMBL/GenBank/DDBJ databases">
        <title>Effector identification in a new, highly contiguous assembly of the strawberry crown rot pathogen Phytophthora cactorum.</title>
        <authorList>
            <person name="Armitage A.D."/>
            <person name="Nellist C.F."/>
            <person name="Bates H."/>
            <person name="Vickerstaff R.J."/>
            <person name="Harrison R.J."/>
        </authorList>
    </citation>
    <scope>NUCLEOTIDE SEQUENCE</scope>
    <source>
        <strain evidence="3">4032</strain>
    </source>
</reference>
<dbReference type="Pfam" id="PF06294">
    <property type="entry name" value="CH_2"/>
    <property type="match status" value="1"/>
</dbReference>
<dbReference type="InterPro" id="IPR052634">
    <property type="entry name" value="Sperm_flagellar-bone_growth"/>
</dbReference>
<feature type="compositionally biased region" description="Polar residues" evidence="2">
    <location>
        <begin position="325"/>
        <end position="335"/>
    </location>
</feature>
<name>A0A8T1CHD0_9STRA</name>
<feature type="compositionally biased region" description="Low complexity" evidence="2">
    <location>
        <begin position="44"/>
        <end position="53"/>
    </location>
</feature>
<evidence type="ECO:0000313" key="3">
    <source>
        <dbReference type="EMBL" id="KAG2922956.1"/>
    </source>
</evidence>
<feature type="region of interest" description="Disordered" evidence="2">
    <location>
        <begin position="313"/>
        <end position="335"/>
    </location>
</feature>
<keyword evidence="1" id="KW-0175">Coiled coil</keyword>
<sequence length="1689" mass="191153">MASSGGDGVSASQEMQNQVEALRLDGEDLQSPQRTAAKEDRKLSSSNVSSSPSGGAGGDNQELIRGVTSDGVGFYTSDKWAKFYPNQEIAVVTSIGQPPIPPEGYVPLRHGHSRDEQTPEAAMVFKEDVPNGFSVDTLLWNEKLLEQRIMQLTAWTRRSPMPRRQKLDCINRMINQCEWFAKRGISVRSSVKADESNCTLLAGGVAMSALLLRWLNDELKLQRKVEMLERDASNGYIIAEILHLQGLEPQFESYENSSTTAAKIHNMELLGEKFEALGISFPVNTRRAIIMENRSAVLQFLLQLKDFLGRRPKRRPESAKAKVIQSEQSTKTASVAKSSFPPRDVEERFLMETTKKFHPKDIRFNKDIDMAVHLRKFQQAQWQAENERNNFHQQAKADKNANSATGYAAARAHLQDKAQYMRKWDREHHEKWKHTHRLFLSTERDDLRLELTLETRRQIYAETKLAESQQDASVGVVEFEKNMNRLGLASGGIEQSLRAIPASDADALAHFHSLEKRVENLEFRPSNNVKMMKELRKRRKAQLAAEKDRRMRRQKAVADQKRSIETHETRRSQGDDQDNCHNLGDTDPTSFPETIDEAGSIVNPREKYLDDKRAELEENYARLREFGSIKREGDMKMLEELRSVKRKKEQFGSWEVCSDAVNGLISLAFEIVSSSDRDFVDIEPLKRETFLQVTLPRPTLFGQGGEEMRYELDLSIQNFLSCSEVWATLPLQSRFTTYDVRTDIQALSERWATPIVTLDTSWHRPPSFILLSVFTEDESGMELARRVATEHHLAFLQLDPLVDECVKMSYEPQKLGDQAAPLSDRERELSAFGPKITSLRQKSTPLPDSLTVEIVAKVVSLCRREALVSSLEDASNRPPNGCMLHNFPRTLDEAKLLEKAILADLPSEEIDPNNAPNHEGSTALPEETSVPVIVSAWGCVISISLDELPVVDPKDADKTLQGSDSSSTLVDKPTLSSSKIISAENQRKLALEEEQRVRNEEQRANLEAHWSQTTRHIQIKRLELHRDVLAEIMHLCIDVYTQPSYQTIPVVIECGLDALPEQLVEERNKRRKSMNLADRVMWLKASKELELEDEFFQKLLEMLQKLEKSLHQKIREPMVTIRSVIQAISALAVTAEQDLENELFSGADPFQGLLDQAATKLKAASSPSKQELRERILTELEVSLGDMADSRRVAGNEFVDAFTQDPFPEVIRAVDIVYQCLPSICFFLKDFALQKLELLRTHLYDRIPFLSESLQDFGLKVVLSQILPREAMAAATELGGDKAGGGEFAQVAGDEVLGIFSQVASEYSFHLADQLPAYQYALSETNVTTEEISRLLQHVALLCRFADRLRQSTGQLYARDVQRLQQTVQEDIHMKDKSIAEVMAEIRAHGGATWPIRDLEISSVSGIATRLPRAQKENFLTIAQLCALVHACEKWELSDPIAASAFGGTAIASDVFVALVLEVAAKEAFPVRWRDASAVAAVTLQQCSTRGAVSWTKFVWSLLCIQFTGMPSLENILAYQQRALTLPAVKRQRQEANQEEPRSIFLSHTDFCHLPLWFEERSNPKGRRDAEKLKKLVFQLFAKATDQIDLVPMLLCWCVHPSCSFSVRRDLEEFAPRYPRGLFRVFRLLRQHCDVHGPTAHWKSSILAGSGDLEQPPSLESFTSFYHDCPTDLHRFYLLQNPFEALVQP</sequence>
<gene>
    <name evidence="3" type="ORF">PC115_g9081</name>
</gene>
<dbReference type="Gene3D" id="1.10.418.10">
    <property type="entry name" value="Calponin-like domain"/>
    <property type="match status" value="1"/>
</dbReference>
<feature type="region of interest" description="Disordered" evidence="2">
    <location>
        <begin position="1"/>
        <end position="64"/>
    </location>
</feature>
<accession>A0A8T1CHD0</accession>
<dbReference type="InterPro" id="IPR056199">
    <property type="entry name" value="SPEF2_C"/>
</dbReference>
<dbReference type="Gene3D" id="3.40.50.300">
    <property type="entry name" value="P-loop containing nucleotide triphosphate hydrolases"/>
    <property type="match status" value="1"/>
</dbReference>
<dbReference type="VEuPathDB" id="FungiDB:PC110_g12645"/>
<comment type="caution">
    <text evidence="3">The sequence shown here is derived from an EMBL/GenBank/DDBJ whole genome shotgun (WGS) entry which is preliminary data.</text>
</comment>
<dbReference type="PANTHER" id="PTHR14919">
    <property type="entry name" value="KPL2-RELATED"/>
    <property type="match status" value="1"/>
</dbReference>
<dbReference type="InterPro" id="IPR036872">
    <property type="entry name" value="CH_dom_sf"/>
</dbReference>
<evidence type="ECO:0000256" key="2">
    <source>
        <dbReference type="SAM" id="MobiDB-lite"/>
    </source>
</evidence>
<feature type="coiled-coil region" evidence="1">
    <location>
        <begin position="980"/>
        <end position="1009"/>
    </location>
</feature>
<dbReference type="VEuPathDB" id="FungiDB:PC110_g12644"/>
<dbReference type="PROSITE" id="PS50021">
    <property type="entry name" value="CH"/>
    <property type="match status" value="1"/>
</dbReference>
<proteinExistence type="predicted"/>
<dbReference type="PANTHER" id="PTHR14919:SF0">
    <property type="entry name" value="SPERM FLAGELLAR PROTEIN 2"/>
    <property type="match status" value="1"/>
</dbReference>
<organism evidence="3 4">
    <name type="scientific">Phytophthora cactorum</name>
    <dbReference type="NCBI Taxonomy" id="29920"/>
    <lineage>
        <taxon>Eukaryota</taxon>
        <taxon>Sar</taxon>
        <taxon>Stramenopiles</taxon>
        <taxon>Oomycota</taxon>
        <taxon>Peronosporomycetes</taxon>
        <taxon>Peronosporales</taxon>
        <taxon>Peronosporaceae</taxon>
        <taxon>Phytophthora</taxon>
    </lineage>
</organism>
<dbReference type="InterPro" id="IPR027417">
    <property type="entry name" value="P-loop_NTPase"/>
</dbReference>
<dbReference type="InterPro" id="IPR010441">
    <property type="entry name" value="CH_2"/>
</dbReference>
<evidence type="ECO:0000313" key="4">
    <source>
        <dbReference type="Proteomes" id="UP000774804"/>
    </source>
</evidence>
<protein>
    <submittedName>
        <fullName evidence="3">Uncharacterized protein</fullName>
    </submittedName>
</protein>
<evidence type="ECO:0000256" key="1">
    <source>
        <dbReference type="SAM" id="Coils"/>
    </source>
</evidence>
<dbReference type="InterPro" id="IPR001715">
    <property type="entry name" value="CH_dom"/>
</dbReference>
<feature type="compositionally biased region" description="Polar residues" evidence="2">
    <location>
        <begin position="10"/>
        <end position="19"/>
    </location>
</feature>
<dbReference type="EMBL" id="RCMI01000244">
    <property type="protein sequence ID" value="KAG2922956.1"/>
    <property type="molecule type" value="Genomic_DNA"/>
</dbReference>
<feature type="compositionally biased region" description="Basic and acidic residues" evidence="2">
    <location>
        <begin position="556"/>
        <end position="574"/>
    </location>
</feature>
<dbReference type="Proteomes" id="UP000774804">
    <property type="component" value="Unassembled WGS sequence"/>
</dbReference>
<dbReference type="GO" id="GO:0005737">
    <property type="term" value="C:cytoplasm"/>
    <property type="evidence" value="ECO:0007669"/>
    <property type="project" value="UniProtKB-ARBA"/>
</dbReference>
<feature type="region of interest" description="Disordered" evidence="2">
    <location>
        <begin position="537"/>
        <end position="598"/>
    </location>
</feature>